<feature type="region of interest" description="Disordered" evidence="4">
    <location>
        <begin position="119"/>
        <end position="140"/>
    </location>
</feature>
<dbReference type="PANTHER" id="PTHR39198">
    <property type="entry name" value="HYPOTHETICAL MEMBRANE PROTEIN, CONSERVED"/>
    <property type="match status" value="1"/>
</dbReference>
<dbReference type="InterPro" id="IPR018905">
    <property type="entry name" value="A-galactase_NEW3"/>
</dbReference>
<organism evidence="9 10">
    <name type="scientific">Limnochorda pilosa</name>
    <dbReference type="NCBI Taxonomy" id="1555112"/>
    <lineage>
        <taxon>Bacteria</taxon>
        <taxon>Bacillati</taxon>
        <taxon>Bacillota</taxon>
        <taxon>Limnochordia</taxon>
        <taxon>Limnochordales</taxon>
        <taxon>Limnochordaceae</taxon>
        <taxon>Limnochorda</taxon>
    </lineage>
</organism>
<dbReference type="AlphaFoldDB" id="A0A0K2SFY8"/>
<dbReference type="OrthoDB" id="1726259at2"/>
<dbReference type="PANTHER" id="PTHR39198:SF1">
    <property type="entry name" value="ALPHA-GALACTOSIDASE NEW3 DOMAIN-CONTAINING PROTEIN"/>
    <property type="match status" value="1"/>
</dbReference>
<keyword evidence="3 5" id="KW-0732">Signal</keyword>
<name>A0A0K2SFY8_LIMPI</name>
<feature type="compositionally biased region" description="Low complexity" evidence="4">
    <location>
        <begin position="122"/>
        <end position="134"/>
    </location>
</feature>
<evidence type="ECO:0000313" key="10">
    <source>
        <dbReference type="Proteomes" id="UP000065807"/>
    </source>
</evidence>
<dbReference type="InterPro" id="IPR013783">
    <property type="entry name" value="Ig-like_fold"/>
</dbReference>
<evidence type="ECO:0000256" key="2">
    <source>
        <dbReference type="ARBA" id="ARBA00022525"/>
    </source>
</evidence>
<reference evidence="10" key="2">
    <citation type="journal article" date="2016" name="Int. J. Syst. Evol. Microbiol.">
        <title>Complete genome sequence and cell structure of Limnochorda pilosa, a Gram-negative spore-former within the phylum Firmicutes.</title>
        <authorList>
            <person name="Watanabe M."/>
            <person name="Kojima H."/>
            <person name="Fukui M."/>
        </authorList>
    </citation>
    <scope>NUCLEOTIDE SEQUENCE [LARGE SCALE GENOMIC DNA]</scope>
    <source>
        <strain evidence="10">HC45</strain>
    </source>
</reference>
<dbReference type="EMBL" id="AP014924">
    <property type="protein sequence ID" value="BAS25952.1"/>
    <property type="molecule type" value="Genomic_DNA"/>
</dbReference>
<feature type="signal peptide" evidence="5">
    <location>
        <begin position="1"/>
        <end position="20"/>
    </location>
</feature>
<dbReference type="STRING" id="1555112.LIP_0095"/>
<keyword evidence="2" id="KW-0964">Secreted</keyword>
<proteinExistence type="predicted"/>
<dbReference type="InterPro" id="IPR033764">
    <property type="entry name" value="Sdr_B"/>
</dbReference>
<feature type="region of interest" description="Disordered" evidence="4">
    <location>
        <begin position="489"/>
        <end position="511"/>
    </location>
</feature>
<comment type="subcellular location">
    <subcellularLocation>
        <location evidence="1">Secreted</location>
    </subcellularLocation>
</comment>
<sequence length="964" mass="101301">MVLRPVLALVLLVAGLAVTAAGSGAQEAAEPAATGLRVSAPPAQDVEPGAFVTLVFNVENASQAASEAVWEAVLPEGWSLLGDGQEPSMTLAAGASQALFLTVQVPAATAAGTYRVEVHLTGGEPSDPGSPDPQGAGGSAAVELRVASRREIHLQVPVEPRRVLPGNDARFTVNVVNLGNTPEEVQVTARADRSYPVQVEPAQRQVGPGETLPVRLRVPVPGDALPGTVVLTVAARTRAGLSAHERVSATVLPPPSGSQGDRPLHLEIPTVLRVGVGASGERVTSSGALVSGGSLPGDSHLSLLYSESDLSRPGQGGRGTGQLGQGPWQVRFGDLAAPENSLVRPSLTGASLGYEGSLLGLSLASGISGEETWVGSRLRIGSDRFNLSPSYFTTVRGDRAAGGYTLELRPWRWVGLEVGWAGSGAGAGPIPWPGVPPAPAAVQPATDPGDAFDWEPGRAPQREAERLRATLDLRPFQLSTRYERVGAAYLGLPPSDDPERPRLGDPGTEGYGVESRLRLGRVLTLTGAAEAYHVGAGGEMVPGEEGAPAADPRDVQRVELGSSWRLGPLPTLGLGVDVERSGPSGVFGDPEGGVAVSLSQEGFLSYRLGARASGALRPGEAVDLPERRYELQLRLGSNRSGVWSRYQRDQALDQVDPLEALKLGAGTTLWSDRLFASVEGGRAEREGRASRDTLRLDLGWRVAGDLSLGLILAQEAEAGAHGLTDQWGRTLFGDDAEQWVGLQLSTRFGLPVPWVKVRGRVVGRAFKDADGNGRPDQGEEGFPGLLLELGREQALTGEDGAFRFPSTEPGSYPFRIANLPSGWTVATSLPQLLPVAAGDESELLVPLVRAVTLEGAVFQDRDSDGARGPEEPGLAGMRVVLAGDGPSREAFTDPDGTFRFEDVAPGRYQVKLDPEWLPERAEATTPMEHALEVAPGSEPPEVRFGLVQQEKAIDFTYTEEGDGG</sequence>
<evidence type="ECO:0000256" key="1">
    <source>
        <dbReference type="ARBA" id="ARBA00004613"/>
    </source>
</evidence>
<feature type="domain" description="SD-repeat containing protein B" evidence="7">
    <location>
        <begin position="856"/>
        <end position="913"/>
    </location>
</feature>
<keyword evidence="10" id="KW-1185">Reference proteome</keyword>
<dbReference type="InterPro" id="IPR057615">
    <property type="entry name" value="Ig_VWA7"/>
</dbReference>
<evidence type="ECO:0000256" key="3">
    <source>
        <dbReference type="ARBA" id="ARBA00022729"/>
    </source>
</evidence>
<feature type="domain" description="VWA7 Ig-like" evidence="8">
    <location>
        <begin position="160"/>
        <end position="240"/>
    </location>
</feature>
<dbReference type="Gene3D" id="2.60.40.10">
    <property type="entry name" value="Immunoglobulins"/>
    <property type="match status" value="4"/>
</dbReference>
<evidence type="ECO:0000259" key="7">
    <source>
        <dbReference type="Pfam" id="PF17210"/>
    </source>
</evidence>
<dbReference type="RefSeq" id="WP_068132867.1">
    <property type="nucleotide sequence ID" value="NZ_AP014924.1"/>
</dbReference>
<dbReference type="Pfam" id="PF17210">
    <property type="entry name" value="SdrD_B"/>
    <property type="match status" value="1"/>
</dbReference>
<protein>
    <recommendedName>
        <fullName evidence="11">Alpha-galactosidase NEW3 domain-containing protein</fullName>
    </recommendedName>
</protein>
<dbReference type="KEGG" id="lpil:LIP_0095"/>
<dbReference type="Pfam" id="PF10633">
    <property type="entry name" value="NPCBM_assoc"/>
    <property type="match status" value="1"/>
</dbReference>
<evidence type="ECO:0000313" key="9">
    <source>
        <dbReference type="EMBL" id="BAS25952.1"/>
    </source>
</evidence>
<evidence type="ECO:0000259" key="8">
    <source>
        <dbReference type="Pfam" id="PF23619"/>
    </source>
</evidence>
<evidence type="ECO:0008006" key="11">
    <source>
        <dbReference type="Google" id="ProtNLM"/>
    </source>
</evidence>
<gene>
    <name evidence="9" type="ORF">LIP_0095</name>
</gene>
<evidence type="ECO:0000256" key="4">
    <source>
        <dbReference type="SAM" id="MobiDB-lite"/>
    </source>
</evidence>
<dbReference type="GO" id="GO:0005576">
    <property type="term" value="C:extracellular region"/>
    <property type="evidence" value="ECO:0007669"/>
    <property type="project" value="UniProtKB-SubCell"/>
</dbReference>
<dbReference type="SUPFAM" id="SSF117074">
    <property type="entry name" value="Hypothetical protein PA1324"/>
    <property type="match status" value="2"/>
</dbReference>
<evidence type="ECO:0000259" key="6">
    <source>
        <dbReference type="Pfam" id="PF10633"/>
    </source>
</evidence>
<feature type="chain" id="PRO_5039054610" description="Alpha-galactosidase NEW3 domain-containing protein" evidence="5">
    <location>
        <begin position="21"/>
        <end position="964"/>
    </location>
</feature>
<reference evidence="10" key="1">
    <citation type="submission" date="2015-07" db="EMBL/GenBank/DDBJ databases">
        <title>Complete genome sequence and phylogenetic analysis of Limnochorda pilosa.</title>
        <authorList>
            <person name="Watanabe M."/>
            <person name="Kojima H."/>
            <person name="Fukui M."/>
        </authorList>
    </citation>
    <scope>NUCLEOTIDE SEQUENCE [LARGE SCALE GENOMIC DNA]</scope>
    <source>
        <strain evidence="10">HC45</strain>
    </source>
</reference>
<dbReference type="Proteomes" id="UP000065807">
    <property type="component" value="Chromosome"/>
</dbReference>
<feature type="domain" description="Alpha-galactosidase NEW3" evidence="6">
    <location>
        <begin position="46"/>
        <end position="121"/>
    </location>
</feature>
<dbReference type="Pfam" id="PF23619">
    <property type="entry name" value="Ig_VWA7"/>
    <property type="match status" value="1"/>
</dbReference>
<evidence type="ECO:0000256" key="5">
    <source>
        <dbReference type="SAM" id="SignalP"/>
    </source>
</evidence>
<accession>A0A0K2SFY8</accession>